<dbReference type="Gene3D" id="3.40.50.620">
    <property type="entry name" value="HUPs"/>
    <property type="match status" value="1"/>
</dbReference>
<evidence type="ECO:0000256" key="5">
    <source>
        <dbReference type="ARBA" id="ARBA00022741"/>
    </source>
</evidence>
<dbReference type="CDD" id="cd01992">
    <property type="entry name" value="TilS_N"/>
    <property type="match status" value="1"/>
</dbReference>
<comment type="subcellular location">
    <subcellularLocation>
        <location evidence="1 8">Cytoplasm</location>
    </subcellularLocation>
</comment>
<dbReference type="GO" id="GO:0032267">
    <property type="term" value="F:tRNA(Ile)-lysidine synthase activity"/>
    <property type="evidence" value="ECO:0007669"/>
    <property type="project" value="UniProtKB-EC"/>
</dbReference>
<dbReference type="Pfam" id="PF01171">
    <property type="entry name" value="ATP_bind_3"/>
    <property type="match status" value="1"/>
</dbReference>
<dbReference type="Gene3D" id="1.20.59.20">
    <property type="match status" value="1"/>
</dbReference>
<feature type="region of interest" description="Disordered" evidence="9">
    <location>
        <begin position="1"/>
        <end position="23"/>
    </location>
</feature>
<comment type="catalytic activity">
    <reaction evidence="7 8">
        <text>cytidine(34) in tRNA(Ile2) + L-lysine + ATP = lysidine(34) in tRNA(Ile2) + AMP + diphosphate + H(+)</text>
        <dbReference type="Rhea" id="RHEA:43744"/>
        <dbReference type="Rhea" id="RHEA-COMP:10625"/>
        <dbReference type="Rhea" id="RHEA-COMP:10670"/>
        <dbReference type="ChEBI" id="CHEBI:15378"/>
        <dbReference type="ChEBI" id="CHEBI:30616"/>
        <dbReference type="ChEBI" id="CHEBI:32551"/>
        <dbReference type="ChEBI" id="CHEBI:33019"/>
        <dbReference type="ChEBI" id="CHEBI:82748"/>
        <dbReference type="ChEBI" id="CHEBI:83665"/>
        <dbReference type="ChEBI" id="CHEBI:456215"/>
        <dbReference type="EC" id="6.3.4.19"/>
    </reaction>
</comment>
<organism evidence="11 12">
    <name type="scientific">Roseateles amylovorans</name>
    <dbReference type="NCBI Taxonomy" id="2978473"/>
    <lineage>
        <taxon>Bacteria</taxon>
        <taxon>Pseudomonadati</taxon>
        <taxon>Pseudomonadota</taxon>
        <taxon>Betaproteobacteria</taxon>
        <taxon>Burkholderiales</taxon>
        <taxon>Sphaerotilaceae</taxon>
        <taxon>Roseateles</taxon>
    </lineage>
</organism>
<keyword evidence="5 8" id="KW-0547">Nucleotide-binding</keyword>
<name>A0ABY6B3W4_9BURK</name>
<feature type="domain" description="Lysidine-tRNA(Ile) synthetase C-terminal" evidence="10">
    <location>
        <begin position="420"/>
        <end position="492"/>
    </location>
</feature>
<dbReference type="RefSeq" id="WP_261759889.1">
    <property type="nucleotide sequence ID" value="NZ_CP104562.2"/>
</dbReference>
<evidence type="ECO:0000313" key="12">
    <source>
        <dbReference type="Proteomes" id="UP001064933"/>
    </source>
</evidence>
<evidence type="ECO:0000256" key="4">
    <source>
        <dbReference type="ARBA" id="ARBA00022694"/>
    </source>
</evidence>
<keyword evidence="6 8" id="KW-0067">ATP-binding</keyword>
<evidence type="ECO:0000256" key="3">
    <source>
        <dbReference type="ARBA" id="ARBA00022598"/>
    </source>
</evidence>
<evidence type="ECO:0000256" key="8">
    <source>
        <dbReference type="HAMAP-Rule" id="MF_01161"/>
    </source>
</evidence>
<dbReference type="SMART" id="SM00977">
    <property type="entry name" value="TilS_C"/>
    <property type="match status" value="1"/>
</dbReference>
<feature type="compositionally biased region" description="Low complexity" evidence="9">
    <location>
        <begin position="9"/>
        <end position="21"/>
    </location>
</feature>
<sequence length="497" mass="52907">MAGSATPRAAEPAAGESAGPSTDRGVGSGLVAVAYSGGRDSTALLHATTCSADQLGLRVVALHIHHGLSTQADGWVSHAQAQVDAWAARGLPVTLQVERLSGQPAAGESTEAWARAGRHAALRRMAEAAGADLLLLAHHRRDQAETFLLQALRGAGAAGLAAMPKRQWRHGLCWARPWLDQPRESVEAYLSAHRLEFIDDDSNTHTRFARNHLRQAVWPALLAQAPGAETALARAAEWAQQAVALQREMAEEDLARWSDDDGLRQAWAQALSPARALNALRAWLHREAGRAAPSTLVQRLMREAPLAGVGRWPFGAHEVHLYRGRLRVEAASTPRAVGSTSSGSSSPSAPMRRASSPLDFLPSFPSVACSAAPSTASGPTARADLDLSQPGRYPLPDWGGVLEVLLVAERGVAASRLSKVSLRPREGGERFQAHERGLPRALKKCWQSAGIAAPQRDGPLLYLGDTLLFAPGLGLDARCIDPDAQAPVALRWTRGPG</sequence>
<evidence type="ECO:0000256" key="6">
    <source>
        <dbReference type="ARBA" id="ARBA00022840"/>
    </source>
</evidence>
<dbReference type="Proteomes" id="UP001064933">
    <property type="component" value="Chromosome"/>
</dbReference>
<proteinExistence type="inferred from homology"/>
<dbReference type="SUPFAM" id="SSF82829">
    <property type="entry name" value="MesJ substrate recognition domain-like"/>
    <property type="match status" value="1"/>
</dbReference>
<dbReference type="InterPro" id="IPR012795">
    <property type="entry name" value="tRNA_Ile_lys_synt_N"/>
</dbReference>
<dbReference type="InterPro" id="IPR012094">
    <property type="entry name" value="tRNA_Ile_lys_synt"/>
</dbReference>
<feature type="binding site" evidence="8">
    <location>
        <begin position="36"/>
        <end position="41"/>
    </location>
    <ligand>
        <name>ATP</name>
        <dbReference type="ChEBI" id="CHEBI:30616"/>
    </ligand>
</feature>
<dbReference type="PANTHER" id="PTHR43033">
    <property type="entry name" value="TRNA(ILE)-LYSIDINE SYNTHASE-RELATED"/>
    <property type="match status" value="1"/>
</dbReference>
<dbReference type="Pfam" id="PF11734">
    <property type="entry name" value="TilS_C"/>
    <property type="match status" value="1"/>
</dbReference>
<dbReference type="PANTHER" id="PTHR43033:SF1">
    <property type="entry name" value="TRNA(ILE)-LYSIDINE SYNTHASE-RELATED"/>
    <property type="match status" value="1"/>
</dbReference>
<protein>
    <recommendedName>
        <fullName evidence="8">tRNA(Ile)-lysidine synthase</fullName>
        <ecNumber evidence="8">6.3.4.19</ecNumber>
    </recommendedName>
    <alternativeName>
        <fullName evidence="8">tRNA(Ile)-2-lysyl-cytidine synthase</fullName>
    </alternativeName>
    <alternativeName>
        <fullName evidence="8">tRNA(Ile)-lysidine synthetase</fullName>
    </alternativeName>
</protein>
<evidence type="ECO:0000256" key="2">
    <source>
        <dbReference type="ARBA" id="ARBA00022490"/>
    </source>
</evidence>
<comment type="function">
    <text evidence="8">Ligates lysine onto the cytidine present at position 34 of the AUA codon-specific tRNA(Ile) that contains the anticodon CAU, in an ATP-dependent manner. Cytidine is converted to lysidine, thus changing the amino acid specificity of the tRNA from methionine to isoleucine.</text>
</comment>
<evidence type="ECO:0000313" key="11">
    <source>
        <dbReference type="EMBL" id="UXH80071.1"/>
    </source>
</evidence>
<comment type="similarity">
    <text evidence="8">Belongs to the tRNA(Ile)-lysidine synthase family.</text>
</comment>
<dbReference type="InterPro" id="IPR012796">
    <property type="entry name" value="Lysidine-tRNA-synth_C"/>
</dbReference>
<feature type="region of interest" description="Disordered" evidence="9">
    <location>
        <begin position="332"/>
        <end position="355"/>
    </location>
</feature>
<keyword evidence="2 8" id="KW-0963">Cytoplasm</keyword>
<evidence type="ECO:0000256" key="1">
    <source>
        <dbReference type="ARBA" id="ARBA00004496"/>
    </source>
</evidence>
<dbReference type="SUPFAM" id="SSF56037">
    <property type="entry name" value="PheT/TilS domain"/>
    <property type="match status" value="1"/>
</dbReference>
<evidence type="ECO:0000256" key="9">
    <source>
        <dbReference type="SAM" id="MobiDB-lite"/>
    </source>
</evidence>
<evidence type="ECO:0000259" key="10">
    <source>
        <dbReference type="SMART" id="SM00977"/>
    </source>
</evidence>
<dbReference type="EMBL" id="CP104562">
    <property type="protein sequence ID" value="UXH80071.1"/>
    <property type="molecule type" value="Genomic_DNA"/>
</dbReference>
<dbReference type="InterPro" id="IPR014729">
    <property type="entry name" value="Rossmann-like_a/b/a_fold"/>
</dbReference>
<keyword evidence="4 8" id="KW-0819">tRNA processing</keyword>
<dbReference type="SUPFAM" id="SSF52402">
    <property type="entry name" value="Adenine nucleotide alpha hydrolases-like"/>
    <property type="match status" value="1"/>
</dbReference>
<dbReference type="NCBIfam" id="TIGR02432">
    <property type="entry name" value="lysidine_TilS_N"/>
    <property type="match status" value="1"/>
</dbReference>
<comment type="domain">
    <text evidence="8">The N-terminal region contains the highly conserved SGGXDS motif, predicted to be a P-loop motif involved in ATP binding.</text>
</comment>
<feature type="compositionally biased region" description="Low complexity" evidence="9">
    <location>
        <begin position="334"/>
        <end position="355"/>
    </location>
</feature>
<dbReference type="InterPro" id="IPR011063">
    <property type="entry name" value="TilS/TtcA_N"/>
</dbReference>
<keyword evidence="3 8" id="KW-0436">Ligase</keyword>
<dbReference type="HAMAP" id="MF_01161">
    <property type="entry name" value="tRNA_Ile_lys_synt"/>
    <property type="match status" value="1"/>
</dbReference>
<keyword evidence="12" id="KW-1185">Reference proteome</keyword>
<accession>A0ABY6B3W4</accession>
<evidence type="ECO:0000256" key="7">
    <source>
        <dbReference type="ARBA" id="ARBA00048539"/>
    </source>
</evidence>
<reference evidence="11" key="1">
    <citation type="submission" date="2022-10" db="EMBL/GenBank/DDBJ databases">
        <title>Characterization and whole genome sequencing of a new Roseateles species, isolated from fresh water.</title>
        <authorList>
            <person name="Guliayeva D.Y."/>
            <person name="Akhremchuk A.E."/>
            <person name="Sikolenko M.A."/>
            <person name="Valentovich L.N."/>
            <person name="Sidarenka A.V."/>
        </authorList>
    </citation>
    <scope>NUCLEOTIDE SEQUENCE</scope>
    <source>
        <strain evidence="11">BIM B-1768</strain>
    </source>
</reference>
<dbReference type="EC" id="6.3.4.19" evidence="8"/>
<gene>
    <name evidence="8 11" type="primary">tilS</name>
    <name evidence="11" type="ORF">N4261_09395</name>
</gene>